<accession>A0A3S0Y8C4</accession>
<keyword evidence="3" id="KW-0238">DNA-binding</keyword>
<dbReference type="GO" id="GO:0003677">
    <property type="term" value="F:DNA binding"/>
    <property type="evidence" value="ECO:0007669"/>
    <property type="project" value="UniProtKB-KW"/>
</dbReference>
<feature type="region of interest" description="Disordered" evidence="1">
    <location>
        <begin position="393"/>
        <end position="416"/>
    </location>
</feature>
<evidence type="ECO:0000313" key="4">
    <source>
        <dbReference type="Proteomes" id="UP000287336"/>
    </source>
</evidence>
<protein>
    <submittedName>
        <fullName evidence="3">DNA-binding protein</fullName>
    </submittedName>
</protein>
<feature type="domain" description="KfrA N-terminal DNA-binding" evidence="2">
    <location>
        <begin position="116"/>
        <end position="231"/>
    </location>
</feature>
<dbReference type="Pfam" id="PF11740">
    <property type="entry name" value="KfrA_N"/>
    <property type="match status" value="1"/>
</dbReference>
<dbReference type="OrthoDB" id="583532at2"/>
<evidence type="ECO:0000259" key="2">
    <source>
        <dbReference type="Pfam" id="PF11740"/>
    </source>
</evidence>
<dbReference type="InterPro" id="IPR021104">
    <property type="entry name" value="KfrA_DNA-bd_N"/>
</dbReference>
<dbReference type="AlphaFoldDB" id="A0A3S0Y8C4"/>
<organism evidence="3 4">
    <name type="scientific">Vreelandella andesensis</name>
    <dbReference type="NCBI Taxonomy" id="447567"/>
    <lineage>
        <taxon>Bacteria</taxon>
        <taxon>Pseudomonadati</taxon>
        <taxon>Pseudomonadota</taxon>
        <taxon>Gammaproteobacteria</taxon>
        <taxon>Oceanospirillales</taxon>
        <taxon>Halomonadaceae</taxon>
        <taxon>Vreelandella</taxon>
    </lineage>
</organism>
<feature type="compositionally biased region" description="Basic and acidic residues" evidence="1">
    <location>
        <begin position="393"/>
        <end position="405"/>
    </location>
</feature>
<sequence>MPRHSWRSPCFVLPTVRLLVKTRIVIAPLTTVSNPPNANDGHILAIGSPSVVAWRCLRAPARARFSTPIGGKVLNNTAYHPAPMRGGNRRHFRIYCMLYYATYNKYARGEMTMALTHEQVHSTADQIAAQGEKPTLASIRKALGGGSFTTISEAMQSWRQQQQKEHALAEIRVPEAVTERLQQLQAAAWRTAMEEAERRLSAERAALNESQASAQAAVHEAQEAVNTLETEAEQKDTDVRRLQTQVETAEAVAKDALSGKREAQQQLDSTKAQLEERIAGLEQRLTDAIEARKAAEQREVAANEKLTARDDKLEALRDRLAEAETKIATAEARTDERAEALRTEVARHQEEVAQLNATVKAQETQYQEQLSSMQTDLNSVRQTIQKIEQAYTDEKERAETLERELAAVASPPSSER</sequence>
<dbReference type="Proteomes" id="UP000287336">
    <property type="component" value="Unassembled WGS sequence"/>
</dbReference>
<reference evidence="3 4" key="1">
    <citation type="submission" date="2018-12" db="EMBL/GenBank/DDBJ databases">
        <title>three novel Halomonas strain isolated from plants.</title>
        <authorList>
            <person name="Sun C."/>
        </authorList>
    </citation>
    <scope>NUCLEOTIDE SEQUENCE [LARGE SCALE GENOMIC DNA]</scope>
    <source>
        <strain evidence="3 4">DSM 19434</strain>
    </source>
</reference>
<keyword evidence="4" id="KW-1185">Reference proteome</keyword>
<comment type="caution">
    <text evidence="3">The sequence shown here is derived from an EMBL/GenBank/DDBJ whole genome shotgun (WGS) entry which is preliminary data.</text>
</comment>
<dbReference type="Gene3D" id="1.10.287.1490">
    <property type="match status" value="1"/>
</dbReference>
<proteinExistence type="predicted"/>
<evidence type="ECO:0000313" key="3">
    <source>
        <dbReference type="EMBL" id="RUR32738.1"/>
    </source>
</evidence>
<evidence type="ECO:0000256" key="1">
    <source>
        <dbReference type="SAM" id="MobiDB-lite"/>
    </source>
</evidence>
<name>A0A3S0Y8C4_9GAMM</name>
<dbReference type="EMBL" id="RZHG01000009">
    <property type="protein sequence ID" value="RUR32738.1"/>
    <property type="molecule type" value="Genomic_DNA"/>
</dbReference>
<gene>
    <name evidence="3" type="ORF">ELY33_04990</name>
</gene>